<dbReference type="PANTHER" id="PTHR37841">
    <property type="entry name" value="GLR2918 PROTEIN"/>
    <property type="match status" value="1"/>
</dbReference>
<gene>
    <name evidence="1" type="ORF">BEI61_06005</name>
</gene>
<accession>A0A1E3A1C3</accession>
<proteinExistence type="predicted"/>
<dbReference type="Pfam" id="PF14903">
    <property type="entry name" value="WG_beta_rep"/>
    <property type="match status" value="3"/>
</dbReference>
<sequence>MKKNMILLMAVLLVLCWYTTVGSFMSSEKNYQENVKNAETFEERELYLDAIEEYEAAMQYRKDTSELMLKIAYDYRNMGDMESYITQLKSVVSQYGPKQEAVKNIYDYYSEKKREDDAIEYIVDLKNKYPEDAVVEQYYGQIRKSYYELYHSFQYLEAYMGTYAVYEYEGKKGIIDSAGEIVLEAAYDDIRVPLKTADGFPVKAGNQVYFISEKGYKIAQPEGNYEELGILSGNRILAGKNGKYGYLDKNLEEKTEFIWDDATNFSQKIAAVRSGDKWALINTKGEFLTEYIYTDVKRDSHNFCSRYGLLWVNEGKGYRLINTDLEVICEDLYEDVRCFYEEGPGAVCRDGRWGYVDRQGQMIISPAFEDADSFWKGYAPVNMNGLWGYAGEDGKILIDYVFDEALGFNEDGSAPVKRGDAWELIKLGIYK</sequence>
<name>A0A1E3A1C3_9FIRM</name>
<dbReference type="SUPFAM" id="SSF48452">
    <property type="entry name" value="TPR-like"/>
    <property type="match status" value="1"/>
</dbReference>
<evidence type="ECO:0008006" key="3">
    <source>
        <dbReference type="Google" id="ProtNLM"/>
    </source>
</evidence>
<dbReference type="InterPro" id="IPR032774">
    <property type="entry name" value="WG_beta_rep"/>
</dbReference>
<comment type="caution">
    <text evidence="1">The sequence shown here is derived from an EMBL/GenBank/DDBJ whole genome shotgun (WGS) entry which is preliminary data.</text>
</comment>
<organism evidence="1 2">
    <name type="scientific">Eisenbergiella tayi</name>
    <dbReference type="NCBI Taxonomy" id="1432052"/>
    <lineage>
        <taxon>Bacteria</taxon>
        <taxon>Bacillati</taxon>
        <taxon>Bacillota</taxon>
        <taxon>Clostridia</taxon>
        <taxon>Lachnospirales</taxon>
        <taxon>Lachnospiraceae</taxon>
        <taxon>Eisenbergiella</taxon>
    </lineage>
</organism>
<dbReference type="RefSeq" id="WP_069155239.1">
    <property type="nucleotide sequence ID" value="NZ_MCGH01000005.1"/>
</dbReference>
<evidence type="ECO:0000313" key="1">
    <source>
        <dbReference type="EMBL" id="ODM02006.1"/>
    </source>
</evidence>
<dbReference type="Gene3D" id="1.25.40.10">
    <property type="entry name" value="Tetratricopeptide repeat domain"/>
    <property type="match status" value="1"/>
</dbReference>
<evidence type="ECO:0000313" key="2">
    <source>
        <dbReference type="Proteomes" id="UP000094067"/>
    </source>
</evidence>
<protein>
    <recommendedName>
        <fullName evidence="3">WG repeat-containing protein</fullName>
    </recommendedName>
</protein>
<dbReference type="Proteomes" id="UP000094067">
    <property type="component" value="Unassembled WGS sequence"/>
</dbReference>
<dbReference type="AlphaFoldDB" id="A0A1E3A1C3"/>
<dbReference type="SUPFAM" id="SSF69360">
    <property type="entry name" value="Cell wall binding repeat"/>
    <property type="match status" value="1"/>
</dbReference>
<dbReference type="InterPro" id="IPR011990">
    <property type="entry name" value="TPR-like_helical_dom_sf"/>
</dbReference>
<dbReference type="EMBL" id="MCGH01000005">
    <property type="protein sequence ID" value="ODM02006.1"/>
    <property type="molecule type" value="Genomic_DNA"/>
</dbReference>
<reference evidence="1 2" key="1">
    <citation type="submission" date="2016-07" db="EMBL/GenBank/DDBJ databases">
        <title>Characterization of isolates of Eisenbergiella tayi derived from blood cultures, using whole genome sequencing.</title>
        <authorList>
            <person name="Burdz T."/>
            <person name="Wiebe D."/>
            <person name="Huynh C."/>
            <person name="Bernard K."/>
        </authorList>
    </citation>
    <scope>NUCLEOTIDE SEQUENCE [LARGE SCALE GENOMIC DNA]</scope>
    <source>
        <strain evidence="1 2">NML 110608</strain>
    </source>
</reference>
<dbReference type="PANTHER" id="PTHR37841:SF1">
    <property type="entry name" value="DUF3298 DOMAIN-CONTAINING PROTEIN"/>
    <property type="match status" value="1"/>
</dbReference>